<protein>
    <recommendedName>
        <fullName evidence="3">DUF4268 domain-containing protein</fullName>
    </recommendedName>
</protein>
<accession>A0A5M8FCW9</accession>
<dbReference type="EMBL" id="VWXX01000041">
    <property type="protein sequence ID" value="KAA6182728.1"/>
    <property type="molecule type" value="Genomic_DNA"/>
</dbReference>
<reference evidence="1 2" key="1">
    <citation type="submission" date="2019-09" db="EMBL/GenBank/DDBJ databases">
        <title>Whole-genome sequence of the purple sulfur bacterium Thiohalocapsa marina DSM 19078.</title>
        <authorList>
            <person name="Kyndt J.A."/>
            <person name="Meyer T.E."/>
        </authorList>
    </citation>
    <scope>NUCLEOTIDE SEQUENCE [LARGE SCALE GENOMIC DNA]</scope>
    <source>
        <strain evidence="1 2">DSM 19078</strain>
    </source>
</reference>
<evidence type="ECO:0000313" key="1">
    <source>
        <dbReference type="EMBL" id="KAA6182728.1"/>
    </source>
</evidence>
<dbReference type="InterPro" id="IPR011856">
    <property type="entry name" value="tRNA_endonuc-like_dom_sf"/>
</dbReference>
<dbReference type="Gene3D" id="3.40.1350.10">
    <property type="match status" value="1"/>
</dbReference>
<evidence type="ECO:0008006" key="3">
    <source>
        <dbReference type="Google" id="ProtNLM"/>
    </source>
</evidence>
<dbReference type="OrthoDB" id="9798929at2"/>
<sequence length="314" mass="35461">MKLEIGRLSNIPPRDAWQHEARDFTPWLSENLDQLGEVIGLKLEPEGVEVAVGAFSADILARDMQGRLVLIENQLDTTDHSHLGQVLTYMSGLEAEIVIWIATEFREQHLSAISWLNENTADSFAFFAVRLRVVRIGDSAPAPMFDVLGRPNAWERQMQQVVREKTGESSAFAEGRRAFWRRYLERYPEDAALGVKETGSPSNWLIPEGDTQMVVSIYRAKTGVGVFLRGPRGETPAETQARLLPHAQEFERLVGVCKHIGDDDNHPVDSIDIDMDDHENWDRAIDWMHERGHAFLDAATSLFGAENAESERTR</sequence>
<dbReference type="AlphaFoldDB" id="A0A5M8FCW9"/>
<organism evidence="1 2">
    <name type="scientific">Thiohalocapsa marina</name>
    <dbReference type="NCBI Taxonomy" id="424902"/>
    <lineage>
        <taxon>Bacteria</taxon>
        <taxon>Pseudomonadati</taxon>
        <taxon>Pseudomonadota</taxon>
        <taxon>Gammaproteobacteria</taxon>
        <taxon>Chromatiales</taxon>
        <taxon>Chromatiaceae</taxon>
        <taxon>Thiohalocapsa</taxon>
    </lineage>
</organism>
<name>A0A5M8FCW9_9GAMM</name>
<comment type="caution">
    <text evidence="1">The sequence shown here is derived from an EMBL/GenBank/DDBJ whole genome shotgun (WGS) entry which is preliminary data.</text>
</comment>
<dbReference type="GO" id="GO:0003676">
    <property type="term" value="F:nucleic acid binding"/>
    <property type="evidence" value="ECO:0007669"/>
    <property type="project" value="InterPro"/>
</dbReference>
<dbReference type="Proteomes" id="UP000322981">
    <property type="component" value="Unassembled WGS sequence"/>
</dbReference>
<gene>
    <name evidence="1" type="ORF">F2Q65_17295</name>
</gene>
<keyword evidence="2" id="KW-1185">Reference proteome</keyword>
<evidence type="ECO:0000313" key="2">
    <source>
        <dbReference type="Proteomes" id="UP000322981"/>
    </source>
</evidence>
<dbReference type="RefSeq" id="WP_150094656.1">
    <property type="nucleotide sequence ID" value="NZ_VWXX01000041.1"/>
</dbReference>
<proteinExistence type="predicted"/>